<evidence type="ECO:0000256" key="1">
    <source>
        <dbReference type="SAM" id="MobiDB-lite"/>
    </source>
</evidence>
<feature type="region of interest" description="Disordered" evidence="1">
    <location>
        <begin position="466"/>
        <end position="501"/>
    </location>
</feature>
<evidence type="ECO:0000313" key="2">
    <source>
        <dbReference type="EMBL" id="CAH0367643.1"/>
    </source>
</evidence>
<organism evidence="2 3">
    <name type="scientific">Pelagomonas calceolata</name>
    <dbReference type="NCBI Taxonomy" id="35677"/>
    <lineage>
        <taxon>Eukaryota</taxon>
        <taxon>Sar</taxon>
        <taxon>Stramenopiles</taxon>
        <taxon>Ochrophyta</taxon>
        <taxon>Pelagophyceae</taxon>
        <taxon>Pelagomonadales</taxon>
        <taxon>Pelagomonadaceae</taxon>
        <taxon>Pelagomonas</taxon>
    </lineage>
</organism>
<dbReference type="AlphaFoldDB" id="A0A8J2S8K7"/>
<proteinExistence type="predicted"/>
<keyword evidence="3" id="KW-1185">Reference proteome</keyword>
<evidence type="ECO:0000313" key="3">
    <source>
        <dbReference type="Proteomes" id="UP000789595"/>
    </source>
</evidence>
<feature type="compositionally biased region" description="Low complexity" evidence="1">
    <location>
        <begin position="480"/>
        <end position="501"/>
    </location>
</feature>
<dbReference type="Proteomes" id="UP000789595">
    <property type="component" value="Unassembled WGS sequence"/>
</dbReference>
<comment type="caution">
    <text evidence="2">The sequence shown here is derived from an EMBL/GenBank/DDBJ whole genome shotgun (WGS) entry which is preliminary data.</text>
</comment>
<reference evidence="2" key="1">
    <citation type="submission" date="2021-11" db="EMBL/GenBank/DDBJ databases">
        <authorList>
            <consortium name="Genoscope - CEA"/>
            <person name="William W."/>
        </authorList>
    </citation>
    <scope>NUCLEOTIDE SEQUENCE</scope>
</reference>
<protein>
    <submittedName>
        <fullName evidence="2">Uncharacterized protein</fullName>
    </submittedName>
</protein>
<dbReference type="EMBL" id="CAKKNE010000002">
    <property type="protein sequence ID" value="CAH0367643.1"/>
    <property type="molecule type" value="Genomic_DNA"/>
</dbReference>
<sequence>MLKLLLLLATAWAQMTINRVPIGNAQRRSGAGSLVLEVQGVGNLTVPANEDPATAVERFAARATEAGFRMNNVTMLNMMEWLCERRQCTRPLTGPVMLEVTGAGNLTVLMHEEPAAKVEEFAAMAVANGIPFNVETMRSMLKSLCNSRSCFRDIAGPLTLNVTDVGEFTVLPWEEPADRVEYFSGLVVEAGLGMTRQSAQQMLEWFCQRRVCRRGLTRPLTLSIGEVGNVTVRPFEEPAYVIERFSSAATAAGLQMNVETMLAALEWFCARRSCHRPITGPHRLVVNGVGNITVRPFQDPAAVVERFSAQASEMGYGITADAMLQMLSYFCERRSCHRRLTGPWTLQLDVANVTVRPFEEPAAIVEVFGAKAQQAGLEVDEEMLQQILNFFCERRSCHRPLNPALEINVPDLGTLKVAPHEDPADAVEQFALVAMQKGLDMTGKQMVEMLTLICEQRVCRRLGVRPPSELNQTSTESLMPPEAEAAVPEAPLPAAETSTTE</sequence>
<accession>A0A8J2S8K7</accession>
<name>A0A8J2S8K7_9STRA</name>
<gene>
    <name evidence="2" type="ORF">PECAL_2P06750</name>
</gene>